<comment type="similarity">
    <text evidence="2">Belongs to the glycosyl hydrolase 29 family.</text>
</comment>
<dbReference type="EMBL" id="AZFJ01000049">
    <property type="protein sequence ID" value="KRL85940.1"/>
    <property type="molecule type" value="Genomic_DNA"/>
</dbReference>
<comment type="function">
    <text evidence="1">Alpha-L-fucosidase is responsible for hydrolyzing the alpha-1,6-linked fucose joined to the reducing-end N-acetylglucosamine of the carbohydrate moieties of glycoproteins.</text>
</comment>
<accession>A0A0R1U0C8</accession>
<dbReference type="GO" id="GO:0006004">
    <property type="term" value="P:fucose metabolic process"/>
    <property type="evidence" value="ECO:0007669"/>
    <property type="project" value="InterPro"/>
</dbReference>
<dbReference type="InterPro" id="IPR016286">
    <property type="entry name" value="FUC_metazoa-typ"/>
</dbReference>
<dbReference type="Gene3D" id="3.20.20.80">
    <property type="entry name" value="Glycosidases"/>
    <property type="match status" value="1"/>
</dbReference>
<keyword evidence="4" id="KW-0732">Signal</keyword>
<evidence type="ECO:0000256" key="4">
    <source>
        <dbReference type="ARBA" id="ARBA00022729"/>
    </source>
</evidence>
<proteinExistence type="inferred from homology"/>
<name>A0A0R1U0C8_9LACO</name>
<comment type="caution">
    <text evidence="8">The sequence shown here is derived from an EMBL/GenBank/DDBJ whole genome shotgun (WGS) entry which is preliminary data.</text>
</comment>
<dbReference type="GO" id="GO:0005764">
    <property type="term" value="C:lysosome"/>
    <property type="evidence" value="ECO:0007669"/>
    <property type="project" value="TreeGrafter"/>
</dbReference>
<evidence type="ECO:0000256" key="2">
    <source>
        <dbReference type="ARBA" id="ARBA00007951"/>
    </source>
</evidence>
<dbReference type="Pfam" id="PF01120">
    <property type="entry name" value="Alpha_L_fucos"/>
    <property type="match status" value="1"/>
</dbReference>
<dbReference type="Proteomes" id="UP000051922">
    <property type="component" value="Unassembled WGS sequence"/>
</dbReference>
<evidence type="ECO:0000256" key="1">
    <source>
        <dbReference type="ARBA" id="ARBA00004071"/>
    </source>
</evidence>
<protein>
    <recommendedName>
        <fullName evidence="3">alpha-L-fucosidase</fullName>
        <ecNumber evidence="3">3.2.1.51</ecNumber>
    </recommendedName>
</protein>
<evidence type="ECO:0000256" key="3">
    <source>
        <dbReference type="ARBA" id="ARBA00012662"/>
    </source>
</evidence>
<evidence type="ECO:0000259" key="7">
    <source>
        <dbReference type="Pfam" id="PF01120"/>
    </source>
</evidence>
<keyword evidence="9" id="KW-1185">Reference proteome</keyword>
<dbReference type="RefSeq" id="WP_054649158.1">
    <property type="nucleotide sequence ID" value="NZ_AZFJ01000049.1"/>
</dbReference>
<gene>
    <name evidence="8" type="ORF">FC50_GL001342</name>
</gene>
<dbReference type="AlphaFoldDB" id="A0A0R1U0C8"/>
<evidence type="ECO:0000256" key="5">
    <source>
        <dbReference type="ARBA" id="ARBA00022801"/>
    </source>
</evidence>
<feature type="domain" description="Glycoside hydrolase family 29 N-terminal" evidence="7">
    <location>
        <begin position="4"/>
        <end position="368"/>
    </location>
</feature>
<dbReference type="GO" id="GO:0004560">
    <property type="term" value="F:alpha-L-fucosidase activity"/>
    <property type="evidence" value="ECO:0007669"/>
    <property type="project" value="InterPro"/>
</dbReference>
<dbReference type="OrthoDB" id="107551at2"/>
<dbReference type="GO" id="GO:0016139">
    <property type="term" value="P:glycoside catabolic process"/>
    <property type="evidence" value="ECO:0007669"/>
    <property type="project" value="TreeGrafter"/>
</dbReference>
<dbReference type="InterPro" id="IPR017853">
    <property type="entry name" value="GH"/>
</dbReference>
<dbReference type="SUPFAM" id="SSF51445">
    <property type="entry name" value="(Trans)glycosidases"/>
    <property type="match status" value="1"/>
</dbReference>
<evidence type="ECO:0000313" key="8">
    <source>
        <dbReference type="EMBL" id="KRL85940.1"/>
    </source>
</evidence>
<dbReference type="PATRIC" id="fig|1423783.4.peg.1383"/>
<dbReference type="STRING" id="1423783.FC50_GL001342"/>
<organism evidence="8 9">
    <name type="scientific">Lacticaseibacillus pantheris DSM 15945 = JCM 12539 = NBRC 106106</name>
    <dbReference type="NCBI Taxonomy" id="1423783"/>
    <lineage>
        <taxon>Bacteria</taxon>
        <taxon>Bacillati</taxon>
        <taxon>Bacillota</taxon>
        <taxon>Bacilli</taxon>
        <taxon>Lactobacillales</taxon>
        <taxon>Lactobacillaceae</taxon>
        <taxon>Lacticaseibacillus</taxon>
    </lineage>
</organism>
<dbReference type="SMART" id="SM00812">
    <property type="entry name" value="Alpha_L_fucos"/>
    <property type="match status" value="1"/>
</dbReference>
<dbReference type="PANTHER" id="PTHR10030">
    <property type="entry name" value="ALPHA-L-FUCOSIDASE"/>
    <property type="match status" value="1"/>
</dbReference>
<dbReference type="InterPro" id="IPR000933">
    <property type="entry name" value="Glyco_hydro_29"/>
</dbReference>
<dbReference type="PANTHER" id="PTHR10030:SF37">
    <property type="entry name" value="ALPHA-L-FUCOSIDASE-RELATED"/>
    <property type="match status" value="1"/>
</dbReference>
<dbReference type="PIRSF" id="PIRSF001092">
    <property type="entry name" value="Alpha-L-fucosidase"/>
    <property type="match status" value="1"/>
</dbReference>
<sequence length="373" mass="43038">MTTRNAPLPKWFTRTDFGIFIHWGPYSVPAFAPTDVGDFGTIVKHHSLRYLYANQPYAEWYLNGMRTRGSAVTRYHQERYGNRTYLDLADDFKAAARNVDVDAWADQFAAAGAQYVVVVTKHHDGFVMYDSNVRNPKRPDYHLDFDFVGQLAQAVRSRGMRFGVYYSSLLDWTFQTRPIRDAGDLVLGYDTSPTYLNYVWDQWHELIDRYHPDILWNDIGYPTDKRLPELFAYFYEAVPQGVINDRWNSYPNWLHNPLGRAAIDLGSRYLQRRESKGGAGIPPAHYDYRTLEYNTDWQGGDDYFEVTRGIDKSFGYNRMSRPEDSITADQVRALIKQVTPQKGRLLLNVGPMADGQLPPQQAALLSELETTQN</sequence>
<evidence type="ECO:0000313" key="9">
    <source>
        <dbReference type="Proteomes" id="UP000051922"/>
    </source>
</evidence>
<dbReference type="EC" id="3.2.1.51" evidence="3"/>
<dbReference type="InterPro" id="IPR057739">
    <property type="entry name" value="Glyco_hydro_29_N"/>
</dbReference>
<keyword evidence="5" id="KW-0378">Hydrolase</keyword>
<keyword evidence="6" id="KW-0326">Glycosidase</keyword>
<reference evidence="8 9" key="1">
    <citation type="journal article" date="2015" name="Genome Announc.">
        <title>Expanding the biotechnology potential of lactobacilli through comparative genomics of 213 strains and associated genera.</title>
        <authorList>
            <person name="Sun Z."/>
            <person name="Harris H.M."/>
            <person name="McCann A."/>
            <person name="Guo C."/>
            <person name="Argimon S."/>
            <person name="Zhang W."/>
            <person name="Yang X."/>
            <person name="Jeffery I.B."/>
            <person name="Cooney J.C."/>
            <person name="Kagawa T.F."/>
            <person name="Liu W."/>
            <person name="Song Y."/>
            <person name="Salvetti E."/>
            <person name="Wrobel A."/>
            <person name="Rasinkangas P."/>
            <person name="Parkhill J."/>
            <person name="Rea M.C."/>
            <person name="O'Sullivan O."/>
            <person name="Ritari J."/>
            <person name="Douillard F.P."/>
            <person name="Paul Ross R."/>
            <person name="Yang R."/>
            <person name="Briner A.E."/>
            <person name="Felis G.E."/>
            <person name="de Vos W.M."/>
            <person name="Barrangou R."/>
            <person name="Klaenhammer T.R."/>
            <person name="Caufield P.W."/>
            <person name="Cui Y."/>
            <person name="Zhang H."/>
            <person name="O'Toole P.W."/>
        </authorList>
    </citation>
    <scope>NUCLEOTIDE SEQUENCE [LARGE SCALE GENOMIC DNA]</scope>
    <source>
        <strain evidence="8 9">DSM 15945</strain>
    </source>
</reference>
<evidence type="ECO:0000256" key="6">
    <source>
        <dbReference type="ARBA" id="ARBA00023295"/>
    </source>
</evidence>